<keyword evidence="1" id="KW-0812">Transmembrane</keyword>
<evidence type="ECO:0000313" key="3">
    <source>
        <dbReference type="Proteomes" id="UP001165079"/>
    </source>
</evidence>
<dbReference type="AlphaFoldDB" id="A0A9W6W6T4"/>
<comment type="caution">
    <text evidence="2">The sequence shown here is derived from an EMBL/GenBank/DDBJ whole genome shotgun (WGS) entry which is preliminary data.</text>
</comment>
<keyword evidence="1" id="KW-0472">Membrane</keyword>
<name>A0A9W6W6T4_9ACTN</name>
<evidence type="ECO:0000256" key="1">
    <source>
        <dbReference type="SAM" id="Phobius"/>
    </source>
</evidence>
<proteinExistence type="predicted"/>
<accession>A0A9W6W6T4</accession>
<dbReference type="EMBL" id="BSTX01000001">
    <property type="protein sequence ID" value="GLZ75874.1"/>
    <property type="molecule type" value="Genomic_DNA"/>
</dbReference>
<feature type="transmembrane region" description="Helical" evidence="1">
    <location>
        <begin position="12"/>
        <end position="29"/>
    </location>
</feature>
<keyword evidence="3" id="KW-1185">Reference proteome</keyword>
<organism evidence="2 3">
    <name type="scientific">Actinorhabdospora filicis</name>
    <dbReference type="NCBI Taxonomy" id="1785913"/>
    <lineage>
        <taxon>Bacteria</taxon>
        <taxon>Bacillati</taxon>
        <taxon>Actinomycetota</taxon>
        <taxon>Actinomycetes</taxon>
        <taxon>Micromonosporales</taxon>
        <taxon>Micromonosporaceae</taxon>
        <taxon>Actinorhabdospora</taxon>
    </lineage>
</organism>
<gene>
    <name evidence="2" type="ORF">Afil01_06810</name>
</gene>
<dbReference type="RefSeq" id="WP_285661092.1">
    <property type="nucleotide sequence ID" value="NZ_BSTX01000001.1"/>
</dbReference>
<sequence>MLLRSRRAARFGAYTAAGVVVHWFLLAPLHHGDFPSSLGPGAWLTLACAGALGLASLFHDPATTMGPIAAAELSDARQRGSVAYMMSQTPPRK</sequence>
<keyword evidence="1" id="KW-1133">Transmembrane helix</keyword>
<dbReference type="Proteomes" id="UP001165079">
    <property type="component" value="Unassembled WGS sequence"/>
</dbReference>
<reference evidence="2" key="1">
    <citation type="submission" date="2023-03" db="EMBL/GenBank/DDBJ databases">
        <title>Actinorhabdospora filicis NBRC 111898.</title>
        <authorList>
            <person name="Ichikawa N."/>
            <person name="Sato H."/>
            <person name="Tonouchi N."/>
        </authorList>
    </citation>
    <scope>NUCLEOTIDE SEQUENCE</scope>
    <source>
        <strain evidence="2">NBRC 111898</strain>
    </source>
</reference>
<feature type="transmembrane region" description="Helical" evidence="1">
    <location>
        <begin position="41"/>
        <end position="58"/>
    </location>
</feature>
<protein>
    <submittedName>
        <fullName evidence="2">Uncharacterized protein</fullName>
    </submittedName>
</protein>
<evidence type="ECO:0000313" key="2">
    <source>
        <dbReference type="EMBL" id="GLZ75874.1"/>
    </source>
</evidence>